<dbReference type="GO" id="GO:0016787">
    <property type="term" value="F:hydrolase activity"/>
    <property type="evidence" value="ECO:0007669"/>
    <property type="project" value="UniProtKB-KW"/>
</dbReference>
<organism evidence="6 7">
    <name type="scientific">Fictibacillus macauensis ZFHKF-1</name>
    <dbReference type="NCBI Taxonomy" id="1196324"/>
    <lineage>
        <taxon>Bacteria</taxon>
        <taxon>Bacillati</taxon>
        <taxon>Bacillota</taxon>
        <taxon>Bacilli</taxon>
        <taxon>Bacillales</taxon>
        <taxon>Fictibacillaceae</taxon>
        <taxon>Fictibacillus</taxon>
    </lineage>
</organism>
<dbReference type="GO" id="GO:0008270">
    <property type="term" value="F:zinc ion binding"/>
    <property type="evidence" value="ECO:0007669"/>
    <property type="project" value="InterPro"/>
</dbReference>
<dbReference type="eggNOG" id="COG1403">
    <property type="taxonomic scope" value="Bacteria"/>
</dbReference>
<evidence type="ECO:0000256" key="2">
    <source>
        <dbReference type="ARBA" id="ARBA00022801"/>
    </source>
</evidence>
<evidence type="ECO:0000259" key="5">
    <source>
        <dbReference type="SMART" id="SM00507"/>
    </source>
</evidence>
<evidence type="ECO:0000256" key="4">
    <source>
        <dbReference type="ARBA" id="ARBA00040194"/>
    </source>
</evidence>
<comment type="similarity">
    <text evidence="3">Belongs to the HNH nuclease family.</text>
</comment>
<dbReference type="OrthoDB" id="9811997at2"/>
<gene>
    <name evidence="6" type="ORF">A374_08794</name>
</gene>
<dbReference type="InterPro" id="IPR002711">
    <property type="entry name" value="HNH"/>
</dbReference>
<keyword evidence="7" id="KW-1185">Reference proteome</keyword>
<evidence type="ECO:0000313" key="7">
    <source>
        <dbReference type="Proteomes" id="UP000004080"/>
    </source>
</evidence>
<sequence length="111" mass="13481">MESKHQQYNKYKRDPESYRFYRSTAWRKCRQLALMRDDYLCQHCYKHDQVITPADMVHHIKEYKDHRELGLVLDNLISLCNACHNKIHHGTQQRKPRGVNVITSKPNREMW</sequence>
<dbReference type="GO" id="GO:0005829">
    <property type="term" value="C:cytosol"/>
    <property type="evidence" value="ECO:0007669"/>
    <property type="project" value="TreeGrafter"/>
</dbReference>
<dbReference type="STRING" id="1196324.A374_08794"/>
<dbReference type="RefSeq" id="WP_007201852.1">
    <property type="nucleotide sequence ID" value="NZ_AKKV01000024.1"/>
</dbReference>
<comment type="caution">
    <text evidence="6">The sequence shown here is derived from an EMBL/GenBank/DDBJ whole genome shotgun (WGS) entry which is preliminary data.</text>
</comment>
<dbReference type="Proteomes" id="UP000004080">
    <property type="component" value="Unassembled WGS sequence"/>
</dbReference>
<dbReference type="Gene3D" id="1.10.30.50">
    <property type="match status" value="1"/>
</dbReference>
<keyword evidence="6" id="KW-0255">Endonuclease</keyword>
<dbReference type="CDD" id="cd00085">
    <property type="entry name" value="HNHc"/>
    <property type="match status" value="1"/>
</dbReference>
<keyword evidence="2" id="KW-0378">Hydrolase</keyword>
<dbReference type="EMBL" id="AKKV01000024">
    <property type="protein sequence ID" value="EIT85920.1"/>
    <property type="molecule type" value="Genomic_DNA"/>
</dbReference>
<feature type="domain" description="HNH nuclease" evidence="5">
    <location>
        <begin position="28"/>
        <end position="85"/>
    </location>
</feature>
<name>I8UG95_9BACL</name>
<dbReference type="Pfam" id="PF01844">
    <property type="entry name" value="HNH"/>
    <property type="match status" value="1"/>
</dbReference>
<dbReference type="GO" id="GO:0003676">
    <property type="term" value="F:nucleic acid binding"/>
    <property type="evidence" value="ECO:0007669"/>
    <property type="project" value="InterPro"/>
</dbReference>
<protein>
    <recommendedName>
        <fullName evidence="4">Putative HNH nuclease YajD</fullName>
    </recommendedName>
</protein>
<proteinExistence type="inferred from homology"/>
<dbReference type="SMART" id="SM00507">
    <property type="entry name" value="HNHc"/>
    <property type="match status" value="1"/>
</dbReference>
<reference evidence="6 7" key="1">
    <citation type="journal article" date="2012" name="J. Bacteriol.">
        <title>Genome of Bacillus macauensis ZFHKF-1, a Long-Chain-Forming Bacterium.</title>
        <authorList>
            <person name="Cai L."/>
            <person name="Zhang T."/>
        </authorList>
    </citation>
    <scope>NUCLEOTIDE SEQUENCE [LARGE SCALE GENOMIC DNA]</scope>
    <source>
        <strain evidence="6 7">ZFHKF-1</strain>
    </source>
</reference>
<evidence type="ECO:0000256" key="1">
    <source>
        <dbReference type="ARBA" id="ARBA00022722"/>
    </source>
</evidence>
<keyword evidence="1" id="KW-0540">Nuclease</keyword>
<accession>I8UG95</accession>
<dbReference type="PANTHER" id="PTHR41286:SF1">
    <property type="entry name" value="HNH NUCLEASE YAJD-RELATED"/>
    <property type="match status" value="1"/>
</dbReference>
<evidence type="ECO:0000256" key="3">
    <source>
        <dbReference type="ARBA" id="ARBA00038412"/>
    </source>
</evidence>
<evidence type="ECO:0000313" key="6">
    <source>
        <dbReference type="EMBL" id="EIT85920.1"/>
    </source>
</evidence>
<dbReference type="GO" id="GO:0004519">
    <property type="term" value="F:endonuclease activity"/>
    <property type="evidence" value="ECO:0007669"/>
    <property type="project" value="UniProtKB-KW"/>
</dbReference>
<dbReference type="PANTHER" id="PTHR41286">
    <property type="entry name" value="HNH NUCLEASE YAJD-RELATED"/>
    <property type="match status" value="1"/>
</dbReference>
<dbReference type="AlphaFoldDB" id="I8UG95"/>
<dbReference type="InterPro" id="IPR003615">
    <property type="entry name" value="HNH_nuc"/>
</dbReference>